<dbReference type="Pfam" id="PF00163">
    <property type="entry name" value="Ribosomal_S4"/>
    <property type="match status" value="1"/>
</dbReference>
<dbReference type="SMART" id="SM01390">
    <property type="entry name" value="Ribosomal_S4"/>
    <property type="match status" value="1"/>
</dbReference>
<dbReference type="InterPro" id="IPR022801">
    <property type="entry name" value="Ribosomal_uS4"/>
</dbReference>
<dbReference type="GO" id="GO:0003735">
    <property type="term" value="F:structural constituent of ribosome"/>
    <property type="evidence" value="ECO:0007669"/>
    <property type="project" value="TreeGrafter"/>
</dbReference>
<gene>
    <name evidence="9" type="primary">rps4</name>
</gene>
<organism evidence="9">
    <name type="scientific">Nephromyces sp. ex Molgula occidentalis</name>
    <dbReference type="NCBI Taxonomy" id="2544991"/>
    <lineage>
        <taxon>Eukaryota</taxon>
        <taxon>Sar</taxon>
        <taxon>Alveolata</taxon>
        <taxon>Apicomplexa</taxon>
        <taxon>Aconoidasida</taxon>
        <taxon>Nephromycida</taxon>
        <taxon>Nephromyces</taxon>
    </lineage>
</organism>
<evidence type="ECO:0000256" key="2">
    <source>
        <dbReference type="ARBA" id="ARBA00022730"/>
    </source>
</evidence>
<evidence type="ECO:0000256" key="1">
    <source>
        <dbReference type="ARBA" id="ARBA00007465"/>
    </source>
</evidence>
<dbReference type="GO" id="GO:0042274">
    <property type="term" value="P:ribosomal small subunit biogenesis"/>
    <property type="evidence" value="ECO:0007669"/>
    <property type="project" value="TreeGrafter"/>
</dbReference>
<accession>A0A5C1H7T5</accession>
<dbReference type="InterPro" id="IPR002942">
    <property type="entry name" value="S4_RNA-bd"/>
</dbReference>
<evidence type="ECO:0000313" key="9">
    <source>
        <dbReference type="EMBL" id="QEM01667.1"/>
    </source>
</evidence>
<proteinExistence type="inferred from homology"/>
<dbReference type="Gene3D" id="3.10.290.10">
    <property type="entry name" value="RNA-binding S4 domain"/>
    <property type="match status" value="1"/>
</dbReference>
<keyword evidence="2" id="KW-0699">rRNA-binding</keyword>
<sequence>MIRYFSPKLKLLKNLGLSKFPNFPTKYIKKIKLLKFKTKKTSYFYILKEKQKLRFNYGLSNHRLKKYIKKVKNKKGILILNLLKLLEMRIDSTLVRVGFWNSITQAKQFISHEFIFINKTLIKNSNYILQPNDIIHIKPSITIKTIIQNNLRQYTYNKDINLNYQICIKTLKIKILTNIQSKDLPLKLNTYLLNKIF</sequence>
<keyword evidence="3 6" id="KW-0694">RNA-binding</keyword>
<keyword evidence="4 9" id="KW-0689">Ribosomal protein</keyword>
<evidence type="ECO:0000256" key="6">
    <source>
        <dbReference type="PROSITE-ProRule" id="PRU00182"/>
    </source>
</evidence>
<feature type="domain" description="RNA-binding S4" evidence="7">
    <location>
        <begin position="88"/>
        <end position="152"/>
    </location>
</feature>
<dbReference type="InterPro" id="IPR036986">
    <property type="entry name" value="S4_RNA-bd_sf"/>
</dbReference>
<reference evidence="9" key="1">
    <citation type="journal article" date="2019" name="Genome Biol. Evol.">
        <title>Nephromyces represents a diverse and novel lineage of the Apicomplexa that has retained apicoplasts.</title>
        <authorList>
            <person name="Munoz-Gomez S.A."/>
            <person name="Durnin K."/>
            <person name="Eme L."/>
            <person name="Paight C."/>
            <person name="Lane C.E."/>
            <person name="Saffo M.B."/>
            <person name="Slamovits C.H."/>
        </authorList>
    </citation>
    <scope>NUCLEOTIDE SEQUENCE</scope>
    <source>
        <strain evidence="9">449</strain>
    </source>
</reference>
<dbReference type="EMBL" id="MK573202">
    <property type="protein sequence ID" value="QEM01667.1"/>
    <property type="molecule type" value="Genomic_DNA"/>
</dbReference>
<feature type="domain" description="Small ribosomal subunit protein uS4 N-terminal" evidence="8">
    <location>
        <begin position="3"/>
        <end position="87"/>
    </location>
</feature>
<dbReference type="GO" id="GO:0015935">
    <property type="term" value="C:small ribosomal subunit"/>
    <property type="evidence" value="ECO:0007669"/>
    <property type="project" value="TreeGrafter"/>
</dbReference>
<evidence type="ECO:0000256" key="3">
    <source>
        <dbReference type="ARBA" id="ARBA00022884"/>
    </source>
</evidence>
<dbReference type="SMART" id="SM00363">
    <property type="entry name" value="S4"/>
    <property type="match status" value="1"/>
</dbReference>
<comment type="similarity">
    <text evidence="1">Belongs to the universal ribosomal protein uS4 family.</text>
</comment>
<evidence type="ECO:0000256" key="4">
    <source>
        <dbReference type="ARBA" id="ARBA00022980"/>
    </source>
</evidence>
<name>A0A5C1H7T5_9APIC</name>
<evidence type="ECO:0000259" key="8">
    <source>
        <dbReference type="SMART" id="SM01390"/>
    </source>
</evidence>
<dbReference type="PANTHER" id="PTHR11831">
    <property type="entry name" value="30S 40S RIBOSOMAL PROTEIN"/>
    <property type="match status" value="1"/>
</dbReference>
<dbReference type="InterPro" id="IPR001912">
    <property type="entry name" value="Ribosomal_uS4_N"/>
</dbReference>
<dbReference type="GO" id="GO:0019843">
    <property type="term" value="F:rRNA binding"/>
    <property type="evidence" value="ECO:0007669"/>
    <property type="project" value="UniProtKB-KW"/>
</dbReference>
<dbReference type="CDD" id="cd00165">
    <property type="entry name" value="S4"/>
    <property type="match status" value="1"/>
</dbReference>
<protein>
    <submittedName>
        <fullName evidence="9">30S ribosomal protein S4</fullName>
    </submittedName>
</protein>
<evidence type="ECO:0000256" key="5">
    <source>
        <dbReference type="ARBA" id="ARBA00023274"/>
    </source>
</evidence>
<evidence type="ECO:0000259" key="7">
    <source>
        <dbReference type="SMART" id="SM00363"/>
    </source>
</evidence>
<dbReference type="PANTHER" id="PTHR11831:SF4">
    <property type="entry name" value="SMALL RIBOSOMAL SUBUNIT PROTEIN US4M"/>
    <property type="match status" value="1"/>
</dbReference>
<dbReference type="Gene3D" id="1.10.1050.10">
    <property type="entry name" value="Ribosomal Protein S4 Delta 41, Chain A, domain 1"/>
    <property type="match status" value="1"/>
</dbReference>
<dbReference type="SUPFAM" id="SSF55174">
    <property type="entry name" value="Alpha-L RNA-binding motif"/>
    <property type="match status" value="1"/>
</dbReference>
<dbReference type="AlphaFoldDB" id="A0A5C1H7T5"/>
<keyword evidence="5" id="KW-0687">Ribonucleoprotein</keyword>
<dbReference type="Pfam" id="PF01479">
    <property type="entry name" value="S4"/>
    <property type="match status" value="1"/>
</dbReference>
<dbReference type="PROSITE" id="PS50889">
    <property type="entry name" value="S4"/>
    <property type="match status" value="1"/>
</dbReference>